<comment type="caution">
    <text evidence="2">The sequence shown here is derived from an EMBL/GenBank/DDBJ whole genome shotgun (WGS) entry which is preliminary data.</text>
</comment>
<gene>
    <name evidence="2" type="ORF">ATANTOWER_006607</name>
</gene>
<name>A0ABU7BAU9_9TELE</name>
<feature type="compositionally biased region" description="Basic and acidic residues" evidence="1">
    <location>
        <begin position="7"/>
        <end position="21"/>
    </location>
</feature>
<dbReference type="EMBL" id="JAHUTI010049348">
    <property type="protein sequence ID" value="MED6247541.1"/>
    <property type="molecule type" value="Genomic_DNA"/>
</dbReference>
<sequence length="67" mass="7518">GFGTPADHTESHYPQTEKTRITEGINNSSRVVTEEPRTTSKELHSSVRSTDFYVLLQQSRVKTLTPA</sequence>
<organism evidence="2 3">
    <name type="scientific">Ataeniobius toweri</name>
    <dbReference type="NCBI Taxonomy" id="208326"/>
    <lineage>
        <taxon>Eukaryota</taxon>
        <taxon>Metazoa</taxon>
        <taxon>Chordata</taxon>
        <taxon>Craniata</taxon>
        <taxon>Vertebrata</taxon>
        <taxon>Euteleostomi</taxon>
        <taxon>Actinopterygii</taxon>
        <taxon>Neopterygii</taxon>
        <taxon>Teleostei</taxon>
        <taxon>Neoteleostei</taxon>
        <taxon>Acanthomorphata</taxon>
        <taxon>Ovalentaria</taxon>
        <taxon>Atherinomorphae</taxon>
        <taxon>Cyprinodontiformes</taxon>
        <taxon>Goodeidae</taxon>
        <taxon>Ataeniobius</taxon>
    </lineage>
</organism>
<feature type="compositionally biased region" description="Basic and acidic residues" evidence="1">
    <location>
        <begin position="32"/>
        <end position="44"/>
    </location>
</feature>
<evidence type="ECO:0000313" key="3">
    <source>
        <dbReference type="Proteomes" id="UP001345963"/>
    </source>
</evidence>
<evidence type="ECO:0000313" key="2">
    <source>
        <dbReference type="EMBL" id="MED6247541.1"/>
    </source>
</evidence>
<reference evidence="2 3" key="1">
    <citation type="submission" date="2021-07" db="EMBL/GenBank/DDBJ databases">
        <authorList>
            <person name="Palmer J.M."/>
        </authorList>
    </citation>
    <scope>NUCLEOTIDE SEQUENCE [LARGE SCALE GENOMIC DNA]</scope>
    <source>
        <strain evidence="2 3">AT_MEX2019</strain>
        <tissue evidence="2">Muscle</tissue>
    </source>
</reference>
<feature type="region of interest" description="Disordered" evidence="1">
    <location>
        <begin position="1"/>
        <end position="44"/>
    </location>
</feature>
<keyword evidence="3" id="KW-1185">Reference proteome</keyword>
<evidence type="ECO:0000256" key="1">
    <source>
        <dbReference type="SAM" id="MobiDB-lite"/>
    </source>
</evidence>
<dbReference type="Proteomes" id="UP001345963">
    <property type="component" value="Unassembled WGS sequence"/>
</dbReference>
<feature type="non-terminal residue" evidence="2">
    <location>
        <position position="1"/>
    </location>
</feature>
<protein>
    <submittedName>
        <fullName evidence="2">Uncharacterized protein</fullName>
    </submittedName>
</protein>
<proteinExistence type="predicted"/>
<accession>A0ABU7BAU9</accession>